<dbReference type="Pfam" id="PF23613">
    <property type="entry name" value="ELP3_N"/>
    <property type="match status" value="1"/>
</dbReference>
<dbReference type="GO" id="GO:0002926">
    <property type="term" value="P:tRNA wobble base 5-methoxycarbonylmethyl-2-thiouridinylation"/>
    <property type="evidence" value="ECO:0007669"/>
    <property type="project" value="TreeGrafter"/>
</dbReference>
<dbReference type="GO" id="GO:0051539">
    <property type="term" value="F:4 iron, 4 sulfur cluster binding"/>
    <property type="evidence" value="ECO:0007669"/>
    <property type="project" value="UniProtKB-KW"/>
</dbReference>
<dbReference type="Proteomes" id="UP000663297">
    <property type="component" value="Chromosome 4"/>
</dbReference>
<dbReference type="PROSITE" id="PS51186">
    <property type="entry name" value="GNAT"/>
    <property type="match status" value="1"/>
</dbReference>
<feature type="domain" description="N-acetyltransferase" evidence="25">
    <location>
        <begin position="413"/>
        <end position="580"/>
    </location>
</feature>
<gene>
    <name evidence="27" type="ORF">FCULG_00004820</name>
    <name evidence="28" type="ORF">HYE67_009877</name>
</gene>
<keyword evidence="29" id="KW-1185">Reference proteome</keyword>
<dbReference type="InterPro" id="IPR032432">
    <property type="entry name" value="Radical_SAM_C"/>
</dbReference>
<dbReference type="FunFam" id="3.40.630.30:FF:000003">
    <property type="entry name" value="Elongator complex protein 3"/>
    <property type="match status" value="1"/>
</dbReference>
<keyword evidence="20" id="KW-0012">Acyltransferase</keyword>
<evidence type="ECO:0000313" key="29">
    <source>
        <dbReference type="Proteomes" id="UP000241587"/>
    </source>
</evidence>
<keyword evidence="18" id="KW-0496">Mitochondrion</keyword>
<evidence type="ECO:0000256" key="24">
    <source>
        <dbReference type="PROSITE-ProRule" id="PRU00282"/>
    </source>
</evidence>
<keyword evidence="17" id="KW-0411">Iron-sulfur</keyword>
<comment type="catalytic activity">
    <reaction evidence="23">
        <text>uridine(34) in tRNA + acetyl-CoA + S-adenosyl-L-methionine + H2O = 5-(carboxymethyl)uridine(34) in tRNA + 5'-deoxyadenosine + L-methionine + CoA + 2 H(+)</text>
        <dbReference type="Rhea" id="RHEA:61020"/>
        <dbReference type="Rhea" id="RHEA-COMP:10407"/>
        <dbReference type="Rhea" id="RHEA-COMP:11727"/>
        <dbReference type="ChEBI" id="CHEBI:15377"/>
        <dbReference type="ChEBI" id="CHEBI:15378"/>
        <dbReference type="ChEBI" id="CHEBI:17319"/>
        <dbReference type="ChEBI" id="CHEBI:57287"/>
        <dbReference type="ChEBI" id="CHEBI:57288"/>
        <dbReference type="ChEBI" id="CHEBI:57844"/>
        <dbReference type="ChEBI" id="CHEBI:59789"/>
        <dbReference type="ChEBI" id="CHEBI:65315"/>
        <dbReference type="ChEBI" id="CHEBI:74882"/>
        <dbReference type="EC" id="2.3.1.311"/>
    </reaction>
    <physiologicalReaction direction="left-to-right" evidence="23">
        <dbReference type="Rhea" id="RHEA:61021"/>
    </physiologicalReaction>
</comment>
<keyword evidence="6" id="KW-0004">4Fe-4S</keyword>
<dbReference type="GO" id="GO:0016020">
    <property type="term" value="C:membrane"/>
    <property type="evidence" value="ECO:0007669"/>
    <property type="project" value="UniProtKB-SubCell"/>
</dbReference>
<evidence type="ECO:0000313" key="27">
    <source>
        <dbReference type="EMBL" id="PTD12112.1"/>
    </source>
</evidence>
<dbReference type="EMBL" id="PVEM01000001">
    <property type="protein sequence ID" value="PTD12112.1"/>
    <property type="molecule type" value="Genomic_DNA"/>
</dbReference>
<evidence type="ECO:0000256" key="17">
    <source>
        <dbReference type="ARBA" id="ARBA00023014"/>
    </source>
</evidence>
<reference evidence="28" key="2">
    <citation type="submission" date="2020-11" db="EMBL/GenBank/DDBJ databases">
        <title>The chromosome-scale genome resource for two endophytic Fusarium species: F. culmorum and F. pseudograminearum.</title>
        <authorList>
            <person name="Yuan Z."/>
        </authorList>
    </citation>
    <scope>NUCLEOTIDE SEQUENCE</scope>
    <source>
        <strain evidence="28">Class2-1B</strain>
    </source>
</reference>
<keyword evidence="12" id="KW-0479">Metal-binding</keyword>
<dbReference type="SMART" id="SM00729">
    <property type="entry name" value="Elp3"/>
    <property type="match status" value="1"/>
</dbReference>
<evidence type="ECO:0000256" key="6">
    <source>
        <dbReference type="ARBA" id="ARBA00022485"/>
    </source>
</evidence>
<dbReference type="PANTHER" id="PTHR11135:SF0">
    <property type="entry name" value="ELONGATOR COMPLEX PROTEIN 3"/>
    <property type="match status" value="1"/>
</dbReference>
<evidence type="ECO:0000256" key="20">
    <source>
        <dbReference type="ARBA" id="ARBA00023315"/>
    </source>
</evidence>
<dbReference type="GO" id="GO:0000049">
    <property type="term" value="F:tRNA binding"/>
    <property type="evidence" value="ECO:0007669"/>
    <property type="project" value="UniProtKB-KW"/>
</dbReference>
<evidence type="ECO:0000256" key="15">
    <source>
        <dbReference type="ARBA" id="ARBA00022989"/>
    </source>
</evidence>
<dbReference type="PROSITE" id="PS51918">
    <property type="entry name" value="RADICAL_SAM"/>
    <property type="match status" value="1"/>
</dbReference>
<evidence type="ECO:0000256" key="19">
    <source>
        <dbReference type="ARBA" id="ARBA00023136"/>
    </source>
</evidence>
<dbReference type="EMBL" id="CP064750">
    <property type="protein sequence ID" value="QPC67646.1"/>
    <property type="molecule type" value="Genomic_DNA"/>
</dbReference>
<dbReference type="InterPro" id="IPR006638">
    <property type="entry name" value="Elp3/MiaA/NifB-like_rSAM"/>
</dbReference>
<evidence type="ECO:0000256" key="22">
    <source>
        <dbReference type="ARBA" id="ARBA00044771"/>
    </source>
</evidence>
<dbReference type="InterPro" id="IPR023395">
    <property type="entry name" value="MCP_dom_sf"/>
</dbReference>
<evidence type="ECO:0000256" key="16">
    <source>
        <dbReference type="ARBA" id="ARBA00023004"/>
    </source>
</evidence>
<dbReference type="InterPro" id="IPR039661">
    <property type="entry name" value="ELP3"/>
</dbReference>
<evidence type="ECO:0000256" key="10">
    <source>
        <dbReference type="ARBA" id="ARBA00022692"/>
    </source>
</evidence>
<dbReference type="GO" id="GO:0005634">
    <property type="term" value="C:nucleus"/>
    <property type="evidence" value="ECO:0007669"/>
    <property type="project" value="TreeGrafter"/>
</dbReference>
<keyword evidence="10 24" id="KW-0812">Transmembrane</keyword>
<dbReference type="EC" id="2.3.1.311" evidence="22"/>
<dbReference type="UniPathway" id="UPA00988"/>
<keyword evidence="16" id="KW-0408">Iron</keyword>
<feature type="domain" description="Radical SAM core" evidence="26">
    <location>
        <begin position="99"/>
        <end position="389"/>
    </location>
</feature>
<keyword evidence="7" id="KW-0820">tRNA-binding</keyword>
<dbReference type="PROSITE" id="PS50920">
    <property type="entry name" value="SOLCAR"/>
    <property type="match status" value="1"/>
</dbReference>
<dbReference type="Pfam" id="PF16199">
    <property type="entry name" value="Radical_SAM_C"/>
    <property type="match status" value="1"/>
</dbReference>
<evidence type="ECO:0000256" key="3">
    <source>
        <dbReference type="ARBA" id="ARBA00005043"/>
    </source>
</evidence>
<keyword evidence="14" id="KW-0694">RNA-binding</keyword>
<dbReference type="Proteomes" id="UP000241587">
    <property type="component" value="Unassembled WGS sequence"/>
</dbReference>
<dbReference type="GO" id="GO:0033588">
    <property type="term" value="C:elongator holoenzyme complex"/>
    <property type="evidence" value="ECO:0007669"/>
    <property type="project" value="TreeGrafter"/>
</dbReference>
<dbReference type="OrthoDB" id="10265243at2759"/>
<dbReference type="InterPro" id="IPR058240">
    <property type="entry name" value="rSAM_sf"/>
</dbReference>
<dbReference type="PANTHER" id="PTHR11135">
    <property type="entry name" value="HISTONE ACETYLTRANSFERASE-RELATED"/>
    <property type="match status" value="1"/>
</dbReference>
<reference evidence="27 29" key="1">
    <citation type="submission" date="2018-02" db="EMBL/GenBank/DDBJ databases">
        <title>Fusarium culmorum secondary metabolites in fungal-bacterial-plant interactions.</title>
        <authorList>
            <person name="Schmidt R."/>
        </authorList>
    </citation>
    <scope>NUCLEOTIDE SEQUENCE [LARGE SCALE GENOMIC DNA]</scope>
    <source>
        <strain evidence="27 29">PV</strain>
    </source>
</reference>
<dbReference type="SFLD" id="SFLDS00029">
    <property type="entry name" value="Radical_SAM"/>
    <property type="match status" value="1"/>
</dbReference>
<keyword evidence="9" id="KW-0949">S-adenosyl-L-methionine</keyword>
<evidence type="ECO:0000256" key="8">
    <source>
        <dbReference type="ARBA" id="ARBA00022679"/>
    </source>
</evidence>
<accession>A0A2T4H8G6</accession>
<evidence type="ECO:0000259" key="26">
    <source>
        <dbReference type="PROSITE" id="PS51918"/>
    </source>
</evidence>
<evidence type="ECO:0000256" key="12">
    <source>
        <dbReference type="ARBA" id="ARBA00022723"/>
    </source>
</evidence>
<dbReference type="GO" id="GO:0046872">
    <property type="term" value="F:metal ion binding"/>
    <property type="evidence" value="ECO:0007669"/>
    <property type="project" value="UniProtKB-KW"/>
</dbReference>
<evidence type="ECO:0000256" key="1">
    <source>
        <dbReference type="ARBA" id="ARBA00001966"/>
    </source>
</evidence>
<evidence type="ECO:0000256" key="7">
    <source>
        <dbReference type="ARBA" id="ARBA00022555"/>
    </source>
</evidence>
<evidence type="ECO:0000256" key="2">
    <source>
        <dbReference type="ARBA" id="ARBA00004141"/>
    </source>
</evidence>
<evidence type="ECO:0000259" key="25">
    <source>
        <dbReference type="PROSITE" id="PS51186"/>
    </source>
</evidence>
<evidence type="ECO:0000256" key="11">
    <source>
        <dbReference type="ARBA" id="ARBA00022694"/>
    </source>
</evidence>
<evidence type="ECO:0000256" key="4">
    <source>
        <dbReference type="ARBA" id="ARBA00005494"/>
    </source>
</evidence>
<dbReference type="Pfam" id="PF04055">
    <property type="entry name" value="Radical_SAM"/>
    <property type="match status" value="1"/>
</dbReference>
<protein>
    <recommendedName>
        <fullName evidence="5">Elongator complex protein 3</fullName>
        <ecNumber evidence="22">2.3.1.311</ecNumber>
    </recommendedName>
    <alternativeName>
        <fullName evidence="21">tRNA uridine(34) acetyltransferase</fullName>
    </alternativeName>
</protein>
<evidence type="ECO:0000256" key="14">
    <source>
        <dbReference type="ARBA" id="ARBA00022884"/>
    </source>
</evidence>
<evidence type="ECO:0000256" key="18">
    <source>
        <dbReference type="ARBA" id="ARBA00023128"/>
    </source>
</evidence>
<dbReference type="InterPro" id="IPR056591">
    <property type="entry name" value="ELP3-like_N"/>
</dbReference>
<dbReference type="SFLD" id="SFLDF00344">
    <property type="entry name" value="ELP3-like"/>
    <property type="match status" value="1"/>
</dbReference>
<evidence type="ECO:0000256" key="21">
    <source>
        <dbReference type="ARBA" id="ARBA00030769"/>
    </source>
</evidence>
<dbReference type="NCBIfam" id="TIGR01211">
    <property type="entry name" value="ELP3"/>
    <property type="match status" value="1"/>
</dbReference>
<dbReference type="GO" id="GO:0106261">
    <property type="term" value="F:tRNA uridine(34) acetyltransferase activity"/>
    <property type="evidence" value="ECO:0007669"/>
    <property type="project" value="UniProtKB-EC"/>
</dbReference>
<comment type="subcellular location">
    <subcellularLocation>
        <location evidence="2">Membrane</location>
        <topology evidence="2">Multi-pass membrane protein</topology>
    </subcellularLocation>
</comment>
<dbReference type="SUPFAM" id="SSF103506">
    <property type="entry name" value="Mitochondrial carrier"/>
    <property type="match status" value="1"/>
</dbReference>
<keyword evidence="15" id="KW-1133">Transmembrane helix</keyword>
<organism evidence="27 29">
    <name type="scientific">Fusarium culmorum</name>
    <dbReference type="NCBI Taxonomy" id="5516"/>
    <lineage>
        <taxon>Eukaryota</taxon>
        <taxon>Fungi</taxon>
        <taxon>Dikarya</taxon>
        <taxon>Ascomycota</taxon>
        <taxon>Pezizomycotina</taxon>
        <taxon>Sordariomycetes</taxon>
        <taxon>Hypocreomycetidae</taxon>
        <taxon>Hypocreales</taxon>
        <taxon>Nectriaceae</taxon>
        <taxon>Fusarium</taxon>
    </lineage>
</organism>
<dbReference type="SFLD" id="SFLDG01086">
    <property type="entry name" value="elongater_protein-like"/>
    <property type="match status" value="1"/>
</dbReference>
<dbReference type="Gene3D" id="1.50.40.10">
    <property type="entry name" value="Mitochondrial carrier domain"/>
    <property type="match status" value="1"/>
</dbReference>
<evidence type="ECO:0000256" key="13">
    <source>
        <dbReference type="ARBA" id="ARBA00022792"/>
    </source>
</evidence>
<evidence type="ECO:0000256" key="23">
    <source>
        <dbReference type="ARBA" id="ARBA00047372"/>
    </source>
</evidence>
<comment type="pathway">
    <text evidence="3">tRNA modification; 5-methoxycarbonylmethyl-2-thiouridine-tRNA biosynthesis.</text>
</comment>
<keyword evidence="19 24" id="KW-0472">Membrane</keyword>
<dbReference type="InterPro" id="IPR034687">
    <property type="entry name" value="ELP3-like"/>
</dbReference>
<dbReference type="InterPro" id="IPR018108">
    <property type="entry name" value="MCP_transmembrane"/>
</dbReference>
<proteinExistence type="inferred from homology"/>
<feature type="repeat" description="Solcar" evidence="24">
    <location>
        <begin position="769"/>
        <end position="860"/>
    </location>
</feature>
<keyword evidence="13" id="KW-0999">Mitochondrion inner membrane</keyword>
<evidence type="ECO:0000256" key="9">
    <source>
        <dbReference type="ARBA" id="ARBA00022691"/>
    </source>
</evidence>
<dbReference type="InterPro" id="IPR000182">
    <property type="entry name" value="GNAT_dom"/>
</dbReference>
<dbReference type="SUPFAM" id="SSF102114">
    <property type="entry name" value="Radical SAM enzymes"/>
    <property type="match status" value="1"/>
</dbReference>
<dbReference type="InterPro" id="IPR016181">
    <property type="entry name" value="Acyl_CoA_acyltransferase"/>
</dbReference>
<dbReference type="AlphaFoldDB" id="A0A2T4H8G6"/>
<keyword evidence="11" id="KW-0819">tRNA processing</keyword>
<comment type="similarity">
    <text evidence="4">Belongs to the ELP3 family.</text>
</comment>
<keyword evidence="8" id="KW-0808">Transferase</keyword>
<comment type="cofactor">
    <cofactor evidence="1">
        <name>[4Fe-4S] cluster</name>
        <dbReference type="ChEBI" id="CHEBI:49883"/>
    </cofactor>
</comment>
<dbReference type="Pfam" id="PF00153">
    <property type="entry name" value="Mito_carr"/>
    <property type="match status" value="1"/>
</dbReference>
<name>A0A2T4H8G6_FUSCU</name>
<sequence length="1044" mass="117557">MATATMTVTAVPTKKKPDMAPESERFLRCCADVANALIEDHEASKAGRTTRDINLNSLRNKLAKKHKLMNIPPLTAIIASIPEHYKKYILPKLIAKPIRTSSGIAVVAVMCKPHRCPHIAYTGNICVYCPGGPDSDFEYSTQSYTGYEPTSMRAIRARYDPFEQARGRVDQLKSLGHSVDKVEYIIMGGTFMSLSESYREEFIAQLHNALSGYQTTNVDEAVEAGEMSNVKCVGITIETRPDYCLQPHLSDMLRYGCTRLEVGVQSLYEDVARDSNRGHTVAAVAETFCLAKDAGYKVVSHMMPDLPNVGMERDIDQFREYFENPAFRTDGLKIYPTLVIRGTGLYELWRTGRYQNYTPNELIDLVARIMALIPPWTRIYRVQRDIPMPLVTSGVENGNLRELALARMKDFGTTCRDVRTREVGVNEIKNKIRPNQIELVRRDYVANGGWETFLAYEDPKQDILVALLRLRKCTEKYTYREELIGQPTSMVRELHVYGTAVPVHARDPRKFQHQGFGTLLMEEAERIAIEEHGSDKISVISGVGVRSYYKKLGFWLDGPYMSKWLDGREQPDLSYLIFTGCLSLLNPSSLKHDSLNAMNPRQNGIPGYGTGILPAIPPDVNLPDRDPRSNAATAASAAGVRALSTQLIAFYFRAPAKAFFRTRVDYLAYARNIHQAQTQLLMKAAANDASASAFTTLLRQSWLLLRGTTPGVLTSAIRHQGWSIVPNQILPPLIANVGVGAVLYTSYLQILGRLHEESGQARKRVYPPPHPSHTFTAGLLAGGLQSVLAAPLDALQARYDHTDLMPNDGSGKPRSMWKFGWEKLREIGLRGIFAGWGLSLAKDSLGSAIFFSTFEYVKAQGYYRFVTWYYGGLAEDIVDVLAMKRPTHQHKQEEGIRLIRPHYALEPMFLLLGGLSASFTQQILLHPLTHFQVKHWDHLEDLDAKAAKLRASKVVNPEKPHRRWRMLRAYYRAYRESLAVCRTEAAAEGLSLTKWLYRGFWWNAIRQVPSTSAGLIIFELIRRKYGLGQGEVRITKDGYDILLH</sequence>
<dbReference type="SUPFAM" id="SSF55729">
    <property type="entry name" value="Acyl-CoA N-acyltransferases (Nat)"/>
    <property type="match status" value="1"/>
</dbReference>
<evidence type="ECO:0000313" key="28">
    <source>
        <dbReference type="EMBL" id="QPC67646.1"/>
    </source>
</evidence>
<evidence type="ECO:0000256" key="5">
    <source>
        <dbReference type="ARBA" id="ARBA00020266"/>
    </source>
</evidence>
<dbReference type="InterPro" id="IPR007197">
    <property type="entry name" value="rSAM"/>
</dbReference>
<dbReference type="Gene3D" id="3.40.630.30">
    <property type="match status" value="1"/>
</dbReference>
<dbReference type="CDD" id="cd01335">
    <property type="entry name" value="Radical_SAM"/>
    <property type="match status" value="1"/>
</dbReference>
<dbReference type="GO" id="GO:0005737">
    <property type="term" value="C:cytoplasm"/>
    <property type="evidence" value="ECO:0007669"/>
    <property type="project" value="TreeGrafter"/>
</dbReference>